<evidence type="ECO:0000313" key="4">
    <source>
        <dbReference type="Proteomes" id="UP000570514"/>
    </source>
</evidence>
<proteinExistence type="inferred from homology"/>
<name>A0A846MWX7_9PROT</name>
<dbReference type="Pfam" id="PF08327">
    <property type="entry name" value="AHSA1"/>
    <property type="match status" value="2"/>
</dbReference>
<dbReference type="InterPro" id="IPR023393">
    <property type="entry name" value="START-like_dom_sf"/>
</dbReference>
<dbReference type="PANTHER" id="PTHR36929:SF5">
    <property type="entry name" value="BLR6751 PROTEIN"/>
    <property type="match status" value="1"/>
</dbReference>
<organism evidence="3 4">
    <name type="scientific">Rhizomicrobium palustre</name>
    <dbReference type="NCBI Taxonomy" id="189966"/>
    <lineage>
        <taxon>Bacteria</taxon>
        <taxon>Pseudomonadati</taxon>
        <taxon>Pseudomonadota</taxon>
        <taxon>Alphaproteobacteria</taxon>
        <taxon>Micropepsales</taxon>
        <taxon>Micropepsaceae</taxon>
        <taxon>Rhizomicrobium</taxon>
    </lineage>
</organism>
<dbReference type="AlphaFoldDB" id="A0A846MWX7"/>
<keyword evidence="4" id="KW-1185">Reference proteome</keyword>
<dbReference type="CDD" id="cd07814">
    <property type="entry name" value="SRPBCC_CalC_Aha1-like"/>
    <property type="match status" value="1"/>
</dbReference>
<evidence type="ECO:0000256" key="1">
    <source>
        <dbReference type="ARBA" id="ARBA00006817"/>
    </source>
</evidence>
<evidence type="ECO:0000313" key="3">
    <source>
        <dbReference type="EMBL" id="NIK87651.1"/>
    </source>
</evidence>
<dbReference type="InterPro" id="IPR013538">
    <property type="entry name" value="ASHA1/2-like_C"/>
</dbReference>
<accession>A0A846MWX7</accession>
<comment type="similarity">
    <text evidence="1">Belongs to the AHA1 family.</text>
</comment>
<dbReference type="Proteomes" id="UP000570514">
    <property type="component" value="Unassembled WGS sequence"/>
</dbReference>
<dbReference type="PANTHER" id="PTHR36929">
    <property type="entry name" value="ATTACHMENT SUBUNIT, PUTATIVE-RELATED"/>
    <property type="match status" value="1"/>
</dbReference>
<protein>
    <submittedName>
        <fullName evidence="3">Uncharacterized protein YndB with AHSA1/START domain</fullName>
    </submittedName>
</protein>
<dbReference type="Gene3D" id="3.30.530.20">
    <property type="match status" value="2"/>
</dbReference>
<dbReference type="EMBL" id="JAASRM010000001">
    <property type="protein sequence ID" value="NIK87651.1"/>
    <property type="molecule type" value="Genomic_DNA"/>
</dbReference>
<reference evidence="3 4" key="1">
    <citation type="submission" date="2020-03" db="EMBL/GenBank/DDBJ databases">
        <title>Genomic Encyclopedia of Type Strains, Phase IV (KMG-IV): sequencing the most valuable type-strain genomes for metagenomic binning, comparative biology and taxonomic classification.</title>
        <authorList>
            <person name="Goeker M."/>
        </authorList>
    </citation>
    <scope>NUCLEOTIDE SEQUENCE [LARGE SCALE GENOMIC DNA]</scope>
    <source>
        <strain evidence="3 4">DSM 19867</strain>
    </source>
</reference>
<dbReference type="RefSeq" id="WP_208414231.1">
    <property type="nucleotide sequence ID" value="NZ_BAAADC010000001.1"/>
</dbReference>
<feature type="domain" description="Activator of Hsp90 ATPase homologue 1/2-like C-terminal" evidence="2">
    <location>
        <begin position="166"/>
        <end position="313"/>
    </location>
</feature>
<comment type="caution">
    <text evidence="3">The sequence shown here is derived from an EMBL/GenBank/DDBJ whole genome shotgun (WGS) entry which is preliminary data.</text>
</comment>
<evidence type="ECO:0000259" key="2">
    <source>
        <dbReference type="Pfam" id="PF08327"/>
    </source>
</evidence>
<dbReference type="SUPFAM" id="SSF55961">
    <property type="entry name" value="Bet v1-like"/>
    <property type="match status" value="2"/>
</dbReference>
<sequence>MDAAKLDLEKRSLIVSRVFDAPRQMVFDAFTDPAHLAHWWGPKGFTITTHRFEFRKGGVWRLTMHGPDGRDYENYVTFEEVTPPSRLVMHYGTAEEEQSPTHHDTTITFEDLGGRTKLTLFMVFPTAEQRDMVVRDYKAEEGGNQTLGRLAEFLEADLFVISRVFKAPRPLVWKMYTEIEHLKNWWGPKGFEWLGGTIDLKPGGMFHYGMKAPNGSEMWGRFIFHEIKPIERLTYVNSFSDAQGGITRAPFFDNWPLEVFNVMTLEEEGEATRMTLRGAPINAREDERARFKSHHASMQQGFGASFQALEDYLAKQKS</sequence>
<dbReference type="CDD" id="cd08894">
    <property type="entry name" value="SRPBCC_CalC_Aha1-like_1"/>
    <property type="match status" value="1"/>
</dbReference>
<gene>
    <name evidence="3" type="ORF">FHS83_000969</name>
</gene>
<feature type="domain" description="Activator of Hsp90 ATPase homologue 1/2-like C-terminal" evidence="2">
    <location>
        <begin position="20"/>
        <end position="155"/>
    </location>
</feature>